<dbReference type="EMBL" id="CQEM01000040">
    <property type="protein sequence ID" value="CNL95425.1"/>
    <property type="molecule type" value="Genomic_DNA"/>
</dbReference>
<evidence type="ECO:0000313" key="2">
    <source>
        <dbReference type="Proteomes" id="UP000040088"/>
    </source>
</evidence>
<accession>A0A0T9V1K8</accession>
<proteinExistence type="predicted"/>
<reference evidence="2" key="1">
    <citation type="submission" date="2015-03" db="EMBL/GenBank/DDBJ databases">
        <authorList>
            <consortium name="Pathogen Informatics"/>
        </authorList>
    </citation>
    <scope>NUCLEOTIDE SEQUENCE [LARGE SCALE GENOMIC DNA]</scope>
    <source>
        <strain evidence="2">IP27925</strain>
    </source>
</reference>
<sequence length="139" mass="14733">MRLHIKGIGIDVCPHGGQIIDLGGQRTADIDLATQMADMLTGRTAITIIRTYLVAGLDGIQQPVAAGIHLQILTDIEAGTLNDKITLGINHRVVTDIDARQRPEYGLIAQHCAIAAAQLFTVSAQDHIAPAIQLQVGGV</sequence>
<protein>
    <submittedName>
        <fullName evidence="1">Uncharacterized protein</fullName>
    </submittedName>
</protein>
<dbReference type="Proteomes" id="UP000040088">
    <property type="component" value="Unassembled WGS sequence"/>
</dbReference>
<organism evidence="1 2">
    <name type="scientific">Yersinia aleksiciae</name>
    <dbReference type="NCBI Taxonomy" id="263819"/>
    <lineage>
        <taxon>Bacteria</taxon>
        <taxon>Pseudomonadati</taxon>
        <taxon>Pseudomonadota</taxon>
        <taxon>Gammaproteobacteria</taxon>
        <taxon>Enterobacterales</taxon>
        <taxon>Yersiniaceae</taxon>
        <taxon>Yersinia</taxon>
    </lineage>
</organism>
<name>A0A0T9V1K8_YERAE</name>
<dbReference type="AlphaFoldDB" id="A0A0T9V1K8"/>
<evidence type="ECO:0000313" key="1">
    <source>
        <dbReference type="EMBL" id="CNL95425.1"/>
    </source>
</evidence>
<gene>
    <name evidence="1" type="ORF">ERS008460_04188</name>
</gene>